<keyword evidence="3" id="KW-1185">Reference proteome</keyword>
<feature type="region of interest" description="Disordered" evidence="1">
    <location>
        <begin position="1"/>
        <end position="34"/>
    </location>
</feature>
<dbReference type="OrthoDB" id="10411650at2759"/>
<comment type="caution">
    <text evidence="2">The sequence shown here is derived from an EMBL/GenBank/DDBJ whole genome shotgun (WGS) entry which is preliminary data.</text>
</comment>
<dbReference type="Proteomes" id="UP000886998">
    <property type="component" value="Unassembled WGS sequence"/>
</dbReference>
<dbReference type="EMBL" id="BMAV01020253">
    <property type="protein sequence ID" value="GFY73644.1"/>
    <property type="molecule type" value="Genomic_DNA"/>
</dbReference>
<feature type="compositionally biased region" description="Polar residues" evidence="1">
    <location>
        <begin position="16"/>
        <end position="34"/>
    </location>
</feature>
<gene>
    <name evidence="2" type="ORF">TNIN_71011</name>
</gene>
<name>A0A8X6YLB8_9ARAC</name>
<protein>
    <submittedName>
        <fullName evidence="2">Uncharacterized protein</fullName>
    </submittedName>
</protein>
<accession>A0A8X6YLB8</accession>
<organism evidence="2 3">
    <name type="scientific">Trichonephila inaurata madagascariensis</name>
    <dbReference type="NCBI Taxonomy" id="2747483"/>
    <lineage>
        <taxon>Eukaryota</taxon>
        <taxon>Metazoa</taxon>
        <taxon>Ecdysozoa</taxon>
        <taxon>Arthropoda</taxon>
        <taxon>Chelicerata</taxon>
        <taxon>Arachnida</taxon>
        <taxon>Araneae</taxon>
        <taxon>Araneomorphae</taxon>
        <taxon>Entelegynae</taxon>
        <taxon>Araneoidea</taxon>
        <taxon>Nephilidae</taxon>
        <taxon>Trichonephila</taxon>
        <taxon>Trichonephila inaurata</taxon>
    </lineage>
</organism>
<evidence type="ECO:0000313" key="2">
    <source>
        <dbReference type="EMBL" id="GFY73644.1"/>
    </source>
</evidence>
<reference evidence="2" key="1">
    <citation type="submission" date="2020-08" db="EMBL/GenBank/DDBJ databases">
        <title>Multicomponent nature underlies the extraordinary mechanical properties of spider dragline silk.</title>
        <authorList>
            <person name="Kono N."/>
            <person name="Nakamura H."/>
            <person name="Mori M."/>
            <person name="Yoshida Y."/>
            <person name="Ohtoshi R."/>
            <person name="Malay A.D."/>
            <person name="Moran D.A.P."/>
            <person name="Tomita M."/>
            <person name="Numata K."/>
            <person name="Arakawa K."/>
        </authorList>
    </citation>
    <scope>NUCLEOTIDE SEQUENCE</scope>
</reference>
<proteinExistence type="predicted"/>
<dbReference type="AlphaFoldDB" id="A0A8X6YLB8"/>
<evidence type="ECO:0000313" key="3">
    <source>
        <dbReference type="Proteomes" id="UP000886998"/>
    </source>
</evidence>
<sequence length="125" mass="14121">MNAQNLNKPEEKQVAPSPSSIRPESQPTLQRSSSACKRNVSLSVAFQKSVNSLRTKPITTDTVAKYMSKKFGIDLMQNLSSLNIVTRSGKEYGWADDKICKFSHNTYDCEYFISKVGQIKLWIKI</sequence>
<evidence type="ECO:0000256" key="1">
    <source>
        <dbReference type="SAM" id="MobiDB-lite"/>
    </source>
</evidence>